<evidence type="ECO:0000313" key="1">
    <source>
        <dbReference type="EMBL" id="ABP81480.1"/>
    </source>
</evidence>
<proteinExistence type="predicted"/>
<dbReference type="HOGENOM" id="CLU_3375485_0_0_6"/>
<dbReference type="KEGG" id="psa:PST_3857"/>
<organism evidence="1 2">
    <name type="scientific">Stutzerimonas stutzeri (strain A1501)</name>
    <name type="common">Pseudomonas stutzeri</name>
    <dbReference type="NCBI Taxonomy" id="379731"/>
    <lineage>
        <taxon>Bacteria</taxon>
        <taxon>Pseudomonadati</taxon>
        <taxon>Pseudomonadota</taxon>
        <taxon>Gammaproteobacteria</taxon>
        <taxon>Pseudomonadales</taxon>
        <taxon>Pseudomonadaceae</taxon>
        <taxon>Stutzerimonas</taxon>
    </lineage>
</organism>
<name>A4VR79_STUS1</name>
<dbReference type="AlphaFoldDB" id="A4VR79"/>
<keyword evidence="2" id="KW-1185">Reference proteome</keyword>
<sequence>MSGFSLQSPASAGFFFSAKSAVCQAAGTPGEGQH</sequence>
<evidence type="ECO:0000313" key="2">
    <source>
        <dbReference type="Proteomes" id="UP000000233"/>
    </source>
</evidence>
<gene>
    <name evidence="1" type="ordered locus">PST_3857</name>
</gene>
<reference evidence="1 2" key="1">
    <citation type="journal article" date="2008" name="Proc. Natl. Acad. Sci. U.S.A.">
        <title>Nitrogen fixation island and rhizosphere competence traits in the genome of root-associated Pseudomonas stutzeri A1501.</title>
        <authorList>
            <person name="Yan Y."/>
            <person name="Yang J."/>
            <person name="Dou Y."/>
            <person name="Chen M."/>
            <person name="Ping S."/>
            <person name="Peng J."/>
            <person name="Lu W."/>
            <person name="Zhang W."/>
            <person name="Yao Z."/>
            <person name="Li H."/>
            <person name="Liu W."/>
            <person name="He S."/>
            <person name="Geng L."/>
            <person name="Zhang X."/>
            <person name="Yang F."/>
            <person name="Yu H."/>
            <person name="Zhan Y."/>
            <person name="Li D."/>
            <person name="Lin Z."/>
            <person name="Wang Y."/>
            <person name="Elmerich C."/>
            <person name="Lin M."/>
            <person name="Jin Q."/>
        </authorList>
    </citation>
    <scope>NUCLEOTIDE SEQUENCE [LARGE SCALE GENOMIC DNA]</scope>
    <source>
        <strain evidence="1 2">A1501</strain>
    </source>
</reference>
<dbReference type="EMBL" id="CP000304">
    <property type="protein sequence ID" value="ABP81480.1"/>
    <property type="molecule type" value="Genomic_DNA"/>
</dbReference>
<dbReference type="Proteomes" id="UP000000233">
    <property type="component" value="Chromosome"/>
</dbReference>
<accession>A4VR79</accession>
<protein>
    <submittedName>
        <fullName evidence="1">Uncharacterized protein</fullName>
    </submittedName>
</protein>